<protein>
    <submittedName>
        <fullName evidence="1">Uncharacterized protein</fullName>
    </submittedName>
</protein>
<comment type="caution">
    <text evidence="1">The sequence shown here is derived from an EMBL/GenBank/DDBJ whole genome shotgun (WGS) entry which is preliminary data.</text>
</comment>
<dbReference type="Proteomes" id="UP000010504">
    <property type="component" value="Unassembled WGS sequence"/>
</dbReference>
<organism evidence="1 2">
    <name type="scientific">Enterococcus faecium EnGen0026</name>
    <dbReference type="NCBI Taxonomy" id="1138917"/>
    <lineage>
        <taxon>Bacteria</taxon>
        <taxon>Bacillati</taxon>
        <taxon>Bacillota</taxon>
        <taxon>Bacilli</taxon>
        <taxon>Lactobacillales</taxon>
        <taxon>Enterococcaceae</taxon>
        <taxon>Enterococcus</taxon>
    </lineage>
</organism>
<dbReference type="EMBL" id="AHXS01000018">
    <property type="protein sequence ID" value="ELB39314.1"/>
    <property type="molecule type" value="Genomic_DNA"/>
</dbReference>
<accession>A0A829A6D2</accession>
<name>A0A829A6D2_ENTFC</name>
<dbReference type="AlphaFoldDB" id="A0A829A6D2"/>
<sequence>MNEKLLKQILFELKKTNELLQVIASNSEQKKSNMSSYRPVTVEEKFDNWELYEEEYKN</sequence>
<evidence type="ECO:0000313" key="1">
    <source>
        <dbReference type="EMBL" id="ELB39314.1"/>
    </source>
</evidence>
<evidence type="ECO:0000313" key="2">
    <source>
        <dbReference type="Proteomes" id="UP000010504"/>
    </source>
</evidence>
<reference evidence="1 2" key="1">
    <citation type="submission" date="2012-12" db="EMBL/GenBank/DDBJ databases">
        <title>The Genome Sequence of Enterococcus faecium E2039.</title>
        <authorList>
            <consortium name="The Broad Institute Genome Sequencing Platform"/>
            <consortium name="The Broad Institute Genome Sequencing Center for Infectious Disease"/>
            <person name="Earl A.M."/>
            <person name="Gilmore M.S."/>
            <person name="van Schaik W."/>
            <person name="Lebreton F."/>
            <person name="Willems R.J."/>
            <person name="Walker B."/>
            <person name="Young S.K."/>
            <person name="Zeng Q."/>
            <person name="Gargeya S."/>
            <person name="Fitzgerald M."/>
            <person name="Haas B."/>
            <person name="Abouelleil A."/>
            <person name="Alvarado L."/>
            <person name="Arachchi H.M."/>
            <person name="Berlin A.M."/>
            <person name="Chapman S.B."/>
            <person name="Dewar J."/>
            <person name="Goldberg J."/>
            <person name="Griggs A."/>
            <person name="Gujja S."/>
            <person name="Hansen M."/>
            <person name="Howarth C."/>
            <person name="Imamovic A."/>
            <person name="Larimer J."/>
            <person name="McCowan C."/>
            <person name="Murphy C."/>
            <person name="Neiman D."/>
            <person name="Pearson M."/>
            <person name="Priest M."/>
            <person name="Roberts A."/>
            <person name="Saif S."/>
            <person name="Shea T."/>
            <person name="Sisk P."/>
            <person name="Sykes S."/>
            <person name="Wortman J."/>
            <person name="Nusbaum C."/>
            <person name="Birren B."/>
        </authorList>
    </citation>
    <scope>NUCLEOTIDE SEQUENCE [LARGE SCALE GENOMIC DNA]</scope>
    <source>
        <strain evidence="1 2">E2039</strain>
    </source>
</reference>
<gene>
    <name evidence="1" type="ORF">OKA_04857</name>
</gene>
<proteinExistence type="predicted"/>
<dbReference type="RefSeq" id="WP_002342941.1">
    <property type="nucleotide sequence ID" value="NZ_KB029917.1"/>
</dbReference>